<dbReference type="RefSeq" id="XP_007319281.1">
    <property type="nucleotide sequence ID" value="XM_007319219.1"/>
</dbReference>
<feature type="region of interest" description="Disordered" evidence="1">
    <location>
        <begin position="35"/>
        <end position="92"/>
    </location>
</feature>
<sequence length="169" mass="18476">NQSTTSTRVQCDFCGLLGHTQDKCHRYIASRQQAVEGAKNRYKRGNKAQAGSSNSQNTSQQPKSSPNNANSSTVVTESAGNASLRSIHPSDPHCPLQLDADIDWNADTGATSHMTTSLNAYVLGVTEVHMTPHRHWMHHYTPYRVPIKLADRTVVYSAGVGTVVFNPVM</sequence>
<feature type="compositionally biased region" description="Polar residues" evidence="1">
    <location>
        <begin position="49"/>
        <end position="84"/>
    </location>
</feature>
<protein>
    <submittedName>
        <fullName evidence="2">Uncharacterized protein</fullName>
    </submittedName>
</protein>
<gene>
    <name evidence="2" type="ORF">SERLADRAFT_336269</name>
</gene>
<organism>
    <name type="scientific">Serpula lacrymans var. lacrymans (strain S7.9)</name>
    <name type="common">Dry rot fungus</name>
    <dbReference type="NCBI Taxonomy" id="578457"/>
    <lineage>
        <taxon>Eukaryota</taxon>
        <taxon>Fungi</taxon>
        <taxon>Dikarya</taxon>
        <taxon>Basidiomycota</taxon>
        <taxon>Agaricomycotina</taxon>
        <taxon>Agaricomycetes</taxon>
        <taxon>Agaricomycetidae</taxon>
        <taxon>Boletales</taxon>
        <taxon>Coniophorineae</taxon>
        <taxon>Serpulaceae</taxon>
        <taxon>Serpula</taxon>
    </lineage>
</organism>
<dbReference type="HOGENOM" id="CLU_086752_1_0_1"/>
<accession>F8P0G4</accession>
<feature type="non-terminal residue" evidence="2">
    <location>
        <position position="169"/>
    </location>
</feature>
<dbReference type="OrthoDB" id="5598079at2759"/>
<evidence type="ECO:0000256" key="1">
    <source>
        <dbReference type="SAM" id="MobiDB-lite"/>
    </source>
</evidence>
<dbReference type="AlphaFoldDB" id="F8P0G4"/>
<reference evidence="2" key="1">
    <citation type="submission" date="2011-04" db="EMBL/GenBank/DDBJ databases">
        <title>Evolution of plant cell wall degrading machinery underlies the functional diversity of forest fungi.</title>
        <authorList>
            <consortium name="US DOE Joint Genome Institute (JGI-PGF)"/>
            <person name="Eastwood D.C."/>
            <person name="Floudas D."/>
            <person name="Binder M."/>
            <person name="Majcherczyk A."/>
            <person name="Schneider P."/>
            <person name="Aerts A."/>
            <person name="Asiegbu F.O."/>
            <person name="Baker S.E."/>
            <person name="Barry K."/>
            <person name="Bendiksby M."/>
            <person name="Blumentritt M."/>
            <person name="Coutinho P.M."/>
            <person name="Cullen D."/>
            <person name="Cullen D."/>
            <person name="Gathman A."/>
            <person name="Goodell B."/>
            <person name="Henrissat B."/>
            <person name="Ihrmark K."/>
            <person name="Kauserud H."/>
            <person name="Kohler A."/>
            <person name="LaButti K."/>
            <person name="Lapidus A."/>
            <person name="Lavin J.L."/>
            <person name="Lee Y.-H."/>
            <person name="Lindquist E."/>
            <person name="Lilly W."/>
            <person name="Lucas S."/>
            <person name="Morin E."/>
            <person name="Murat C."/>
            <person name="Oguiza J.A."/>
            <person name="Park J."/>
            <person name="Pisabarro A.G."/>
            <person name="Riley R."/>
            <person name="Rosling A."/>
            <person name="Salamov A."/>
            <person name="Schmidt O."/>
            <person name="Schmutz J."/>
            <person name="Skrede I."/>
            <person name="Stenlid J."/>
            <person name="Wiebenga A."/>
            <person name="Xie X."/>
            <person name="Kues U."/>
            <person name="Hibbett D.S."/>
            <person name="Hoffmeister D."/>
            <person name="Hogberg N."/>
            <person name="Martin F."/>
            <person name="Grigoriev I.V."/>
            <person name="Watkinson S.C."/>
        </authorList>
    </citation>
    <scope>NUCLEOTIDE SEQUENCE</scope>
    <source>
        <strain evidence="2">S7.9</strain>
    </source>
</reference>
<dbReference type="GeneID" id="18808834"/>
<proteinExistence type="predicted"/>
<dbReference type="Proteomes" id="UP000008064">
    <property type="component" value="Unassembled WGS sequence"/>
</dbReference>
<dbReference type="EMBL" id="GL945435">
    <property type="protein sequence ID" value="EGO23519.1"/>
    <property type="molecule type" value="Genomic_DNA"/>
</dbReference>
<dbReference type="KEGG" id="sla:SERLADRAFT_336269"/>
<name>F8P0G4_SERL9</name>
<evidence type="ECO:0000313" key="2">
    <source>
        <dbReference type="EMBL" id="EGO23519.1"/>
    </source>
</evidence>
<feature type="non-terminal residue" evidence="2">
    <location>
        <position position="1"/>
    </location>
</feature>